<reference evidence="19" key="2">
    <citation type="submission" date="2025-09" db="UniProtKB">
        <authorList>
            <consortium name="Ensembl"/>
        </authorList>
    </citation>
    <scope>IDENTIFICATION</scope>
</reference>
<dbReference type="InterPro" id="IPR050236">
    <property type="entry name" value="Ser_Thr_kinase_AGC"/>
</dbReference>
<comment type="subcellular location">
    <subcellularLocation>
        <location evidence="2">Cytoplasm</location>
    </subcellularLocation>
</comment>
<evidence type="ECO:0000256" key="8">
    <source>
        <dbReference type="ARBA" id="ARBA00022679"/>
    </source>
</evidence>
<organism evidence="19 20">
    <name type="scientific">Macaca nemestrina</name>
    <name type="common">Pig-tailed macaque</name>
    <dbReference type="NCBI Taxonomy" id="9545"/>
    <lineage>
        <taxon>Eukaryota</taxon>
        <taxon>Metazoa</taxon>
        <taxon>Chordata</taxon>
        <taxon>Craniata</taxon>
        <taxon>Vertebrata</taxon>
        <taxon>Euteleostomi</taxon>
        <taxon>Mammalia</taxon>
        <taxon>Eutheria</taxon>
        <taxon>Euarchontoglires</taxon>
        <taxon>Primates</taxon>
        <taxon>Haplorrhini</taxon>
        <taxon>Catarrhini</taxon>
        <taxon>Cercopithecidae</taxon>
        <taxon>Cercopithecinae</taxon>
        <taxon>Macaca</taxon>
    </lineage>
</organism>
<dbReference type="SUPFAM" id="SSF50156">
    <property type="entry name" value="PDZ domain-like"/>
    <property type="match status" value="1"/>
</dbReference>
<dbReference type="SUPFAM" id="SSF56112">
    <property type="entry name" value="Protein kinase-like (PK-like)"/>
    <property type="match status" value="1"/>
</dbReference>
<feature type="domain" description="Protein kinase" evidence="16">
    <location>
        <begin position="395"/>
        <end position="668"/>
    </location>
</feature>
<evidence type="ECO:0000313" key="20">
    <source>
        <dbReference type="Proteomes" id="UP000233120"/>
    </source>
</evidence>
<dbReference type="Ensembl" id="ENSMNET00000055015.1">
    <property type="protein sequence ID" value="ENSMNEP00000030597.1"/>
    <property type="gene ID" value="ENSMNEG00000038739.1"/>
</dbReference>
<feature type="region of interest" description="Disordered" evidence="15">
    <location>
        <begin position="1076"/>
        <end position="1106"/>
    </location>
</feature>
<feature type="region of interest" description="Disordered" evidence="15">
    <location>
        <begin position="936"/>
        <end position="977"/>
    </location>
</feature>
<dbReference type="Gene3D" id="2.30.42.10">
    <property type="match status" value="1"/>
</dbReference>
<dbReference type="InterPro" id="IPR023142">
    <property type="entry name" value="MAST_pre-PK_dom_sf"/>
</dbReference>
<keyword evidence="7" id="KW-0597">Phosphoprotein</keyword>
<feature type="compositionally biased region" description="Basic residues" evidence="15">
    <location>
        <begin position="1078"/>
        <end position="1093"/>
    </location>
</feature>
<dbReference type="Bgee" id="ENSMNEG00000038739">
    <property type="expression patterns" value="Expressed in temporal lobe and 5 other cell types or tissues"/>
</dbReference>
<feature type="region of interest" description="Disordered" evidence="15">
    <location>
        <begin position="1"/>
        <end position="37"/>
    </location>
</feature>
<proteinExistence type="inferred from homology"/>
<dbReference type="FunFam" id="3.30.200.20:FF:000457">
    <property type="entry name" value="Microtubule-associated serine/threonine-protein kinase"/>
    <property type="match status" value="1"/>
</dbReference>
<dbReference type="PANTHER" id="PTHR24356:SF140">
    <property type="entry name" value="MICROTUBULE-ASSOCIATED SERINE_THREONINE-PROTEIN KINASE 3"/>
    <property type="match status" value="1"/>
</dbReference>
<dbReference type="SMART" id="SM00220">
    <property type="entry name" value="S_TKc"/>
    <property type="match status" value="1"/>
</dbReference>
<dbReference type="InterPro" id="IPR000719">
    <property type="entry name" value="Prot_kinase_dom"/>
</dbReference>
<accession>A0A2K6D3W5</accession>
<dbReference type="CDD" id="cd23075">
    <property type="entry name" value="PDZ_MAST3"/>
    <property type="match status" value="1"/>
</dbReference>
<dbReference type="InterPro" id="IPR001478">
    <property type="entry name" value="PDZ"/>
</dbReference>
<gene>
    <name evidence="19" type="primary">MAST3</name>
</gene>
<dbReference type="FunFam" id="1.20.1480.20:FF:000001">
    <property type="entry name" value="microtubule-associated serine/threonine-protein kinase 4 isoform X1"/>
    <property type="match status" value="1"/>
</dbReference>
<evidence type="ECO:0000256" key="10">
    <source>
        <dbReference type="ARBA" id="ARBA00022777"/>
    </source>
</evidence>
<dbReference type="FunFam" id="2.30.42.10:FF:000008">
    <property type="entry name" value="microtubule-associated serine/threonine-protein kinase 4 isoform X2"/>
    <property type="match status" value="1"/>
</dbReference>
<evidence type="ECO:0000259" key="16">
    <source>
        <dbReference type="PROSITE" id="PS50011"/>
    </source>
</evidence>
<evidence type="ECO:0000256" key="11">
    <source>
        <dbReference type="ARBA" id="ARBA00022840"/>
    </source>
</evidence>
<dbReference type="PROSITE" id="PS00108">
    <property type="entry name" value="PROTEIN_KINASE_ST"/>
    <property type="match status" value="1"/>
</dbReference>
<dbReference type="SMART" id="SM00228">
    <property type="entry name" value="PDZ"/>
    <property type="match status" value="1"/>
</dbReference>
<dbReference type="GeneTree" id="ENSGT00940000157166"/>
<comment type="similarity">
    <text evidence="3">Belongs to the protein kinase superfamily. AGC Ser/Thr protein kinase family.</text>
</comment>
<feature type="region of interest" description="Disordered" evidence="15">
    <location>
        <begin position="1124"/>
        <end position="1208"/>
    </location>
</feature>
<dbReference type="GO" id="GO:0005524">
    <property type="term" value="F:ATP binding"/>
    <property type="evidence" value="ECO:0007669"/>
    <property type="project" value="UniProtKB-KW"/>
</dbReference>
<evidence type="ECO:0000256" key="13">
    <source>
        <dbReference type="ARBA" id="ARBA00047899"/>
    </source>
</evidence>
<feature type="region of interest" description="Disordered" evidence="15">
    <location>
        <begin position="58"/>
        <end position="81"/>
    </location>
</feature>
<feature type="region of interest" description="Disordered" evidence="15">
    <location>
        <begin position="365"/>
        <end position="388"/>
    </location>
</feature>
<dbReference type="Pfam" id="PF08926">
    <property type="entry name" value="DUF1908"/>
    <property type="match status" value="1"/>
</dbReference>
<feature type="region of interest" description="Disordered" evidence="15">
    <location>
        <begin position="164"/>
        <end position="190"/>
    </location>
</feature>
<evidence type="ECO:0000256" key="14">
    <source>
        <dbReference type="ARBA" id="ARBA00048679"/>
    </source>
</evidence>
<dbReference type="PROSITE" id="PS50106">
    <property type="entry name" value="PDZ"/>
    <property type="match status" value="1"/>
</dbReference>
<feature type="compositionally biased region" description="Low complexity" evidence="15">
    <location>
        <begin position="943"/>
        <end position="970"/>
    </location>
</feature>
<evidence type="ECO:0000259" key="17">
    <source>
        <dbReference type="PROSITE" id="PS50106"/>
    </source>
</evidence>
<evidence type="ECO:0000313" key="19">
    <source>
        <dbReference type="Ensembl" id="ENSMNEP00000030597.1"/>
    </source>
</evidence>
<feature type="compositionally biased region" description="Low complexity" evidence="15">
    <location>
        <begin position="59"/>
        <end position="75"/>
    </location>
</feature>
<keyword evidence="9" id="KW-0547">Nucleotide-binding</keyword>
<evidence type="ECO:0000256" key="7">
    <source>
        <dbReference type="ARBA" id="ARBA00022553"/>
    </source>
</evidence>
<dbReference type="AlphaFoldDB" id="A0A2K6D3W5"/>
<sequence>MKSRRDKLHIPALTLDLSPSSQSPSLLGPSSPCSPCSPSLGLHPWSCRSGNRKSLVVGTPSPTLSRPLSPLSVPTGSSPLDSPRNFSAVSALNFPFARSHIPRTDRADGRRWSLASLPSSGYGTNTPSSTLSSSSSSRERLHQLPFQPTPDELHFLSKHFRSSENVLDEEGGRSPRLRPRSRSLSPGRATGTFDNEIVMMNHVYRERFPKATAQMEGRLQEFLTAYAPGARLALADGVLGFIHHQIVELARDCLAKSGENLVTSRYFLEMQEKLERLLQDAHERSDSEEVSFIVQLVRKLLIIISRPARLLECLEFDPEEFYHLLEAAEGHAREGQGIKTDLPQYIIGQLGLAKDPLEEMVPLSHLEEEQPPAPESPESRALVGQSRRKPCESDFETIKLISNGAYGAVYLVRHRDTRQRFAIKKINKQNLILRNQIQQVFVERDILTFAENPFVVSMFCSFETRRHLCMVMEYVEGGDCATLLKNMGPLPVDMARLYFAETVLALEYLHNYGIVHRDLKPDNLLITSLGHIKLTDFGLSKIGLMSMATNLYEGHIEKDAREFIDKQVCGTPEYIAPEVIFRQGYGKPVDWWAMGVVLYEFLVGCVPFFGDTPEELFGQVVSDEIMWPEGDEALPADAQDLITRLLRQSPLDRLGTGGTHEVKQHPFFLALDWAGLLRHKAEFVPQLEAEDDTSYFDTRSERYRHLGSEDDETNDEESSTEIPQFSSCSHRFSKVYSSSEFLAVQPTPTFAERSFSEDREEGWERSEVDYGRRLSADIRLRSWTSSGSSCQSSSSQPERGPSPSLLNTISLDTMPKFAFSSEDEAAGPAPAGPKRPVFILGEPDPPPAATPVMPKPSSLSADTAALSHARLRSNSIGARHSTPRPLDAGRGRRLGGPRDPAPEKSRASSSGGSGGGGGGRVPKSASVSALSLIITADDGSGGPLMSPLSPRSLSSNPSSRDSSPSRDPSPVCGNLRPPIVIHSSGKKYGFSLRAIRVYMGDSDVYAVHHVVWSVEDGSPAQEAGLRAGDLITHINGESVLGLVHMDVVELLLKSGNKISLRTTALENTSIKVGPARKNVAKGRMARRSKRSRRRETQDRCAAVATRERRKSLFKKISKQTSVLHTSRSFSSGLHPSLSSSESLPGSPPHSLSPSPTTPCRSPAPDVPAGGYTPPPAPCRPGYPGGKGWWAPGGRKGFGGWNGGWNDAM</sequence>
<dbReference type="InterPro" id="IPR037711">
    <property type="entry name" value="MAST"/>
</dbReference>
<dbReference type="GO" id="GO:0007010">
    <property type="term" value="P:cytoskeleton organization"/>
    <property type="evidence" value="ECO:0007669"/>
    <property type="project" value="TreeGrafter"/>
</dbReference>
<keyword evidence="10" id="KW-0418">Kinase</keyword>
<dbReference type="FunFam" id="1.10.510.10:FF:000012">
    <property type="entry name" value="microtubule-associated serine/threonine-protein kinase 2 isoform X1"/>
    <property type="match status" value="1"/>
</dbReference>
<keyword evidence="5" id="KW-0963">Cytoplasm</keyword>
<dbReference type="Proteomes" id="UP000233120">
    <property type="component" value="Unassembled WGS sequence"/>
</dbReference>
<keyword evidence="8" id="KW-0808">Transferase</keyword>
<feature type="compositionally biased region" description="Gly residues" evidence="15">
    <location>
        <begin position="1193"/>
        <end position="1202"/>
    </location>
</feature>
<evidence type="ECO:0000256" key="3">
    <source>
        <dbReference type="ARBA" id="ARBA00009903"/>
    </source>
</evidence>
<evidence type="ECO:0000259" key="18">
    <source>
        <dbReference type="PROSITE" id="PS51285"/>
    </source>
</evidence>
<keyword evidence="20" id="KW-1185">Reference proteome</keyword>
<dbReference type="PANTHER" id="PTHR24356">
    <property type="entry name" value="SERINE/THREONINE-PROTEIN KINASE"/>
    <property type="match status" value="1"/>
</dbReference>
<keyword evidence="12" id="KW-0460">Magnesium</keyword>
<comment type="cofactor">
    <cofactor evidence="1">
        <name>Mg(2+)</name>
        <dbReference type="ChEBI" id="CHEBI:18420"/>
    </cofactor>
</comment>
<feature type="compositionally biased region" description="Low complexity" evidence="15">
    <location>
        <begin position="17"/>
        <end position="37"/>
    </location>
</feature>
<dbReference type="PROSITE" id="PS50011">
    <property type="entry name" value="PROTEIN_KINASE_DOM"/>
    <property type="match status" value="1"/>
</dbReference>
<dbReference type="Gene3D" id="1.20.1480.20">
    <property type="entry name" value="MAST3 pre-PK domain-like"/>
    <property type="match status" value="1"/>
</dbReference>
<dbReference type="SUPFAM" id="SSF140482">
    <property type="entry name" value="MAST3 pre-PK domain-like"/>
    <property type="match status" value="1"/>
</dbReference>
<feature type="domain" description="AGC-kinase C-terminal" evidence="18">
    <location>
        <begin position="669"/>
        <end position="740"/>
    </location>
</feature>
<evidence type="ECO:0000256" key="6">
    <source>
        <dbReference type="ARBA" id="ARBA00022527"/>
    </source>
</evidence>
<evidence type="ECO:0000256" key="5">
    <source>
        <dbReference type="ARBA" id="ARBA00022490"/>
    </source>
</evidence>
<dbReference type="InterPro" id="IPR015022">
    <property type="entry name" value="MAST_pre-PK_dom"/>
</dbReference>
<dbReference type="EC" id="2.7.11.1" evidence="4"/>
<dbReference type="InterPro" id="IPR008271">
    <property type="entry name" value="Ser/Thr_kinase_AS"/>
</dbReference>
<dbReference type="Gene3D" id="1.10.510.10">
    <property type="entry name" value="Transferase(Phosphotransferase) domain 1"/>
    <property type="match status" value="1"/>
</dbReference>
<evidence type="ECO:0000256" key="12">
    <source>
        <dbReference type="ARBA" id="ARBA00022842"/>
    </source>
</evidence>
<dbReference type="GO" id="GO:0000287">
    <property type="term" value="F:magnesium ion binding"/>
    <property type="evidence" value="ECO:0007669"/>
    <property type="project" value="InterPro"/>
</dbReference>
<evidence type="ECO:0000256" key="15">
    <source>
        <dbReference type="SAM" id="MobiDB-lite"/>
    </source>
</evidence>
<dbReference type="InterPro" id="IPR036034">
    <property type="entry name" value="PDZ_sf"/>
</dbReference>
<dbReference type="Gene3D" id="3.30.200.20">
    <property type="entry name" value="Phosphorylase Kinase, domain 1"/>
    <property type="match status" value="1"/>
</dbReference>
<protein>
    <recommendedName>
        <fullName evidence="4">non-specific serine/threonine protein kinase</fullName>
        <ecNumber evidence="4">2.7.11.1</ecNumber>
    </recommendedName>
</protein>
<dbReference type="PROSITE" id="PS51285">
    <property type="entry name" value="AGC_KINASE_CTER"/>
    <property type="match status" value="1"/>
</dbReference>
<feature type="compositionally biased region" description="Low complexity" evidence="15">
    <location>
        <begin position="1126"/>
        <end position="1154"/>
    </location>
</feature>
<feature type="region of interest" description="Disordered" evidence="15">
    <location>
        <begin position="822"/>
        <end position="923"/>
    </location>
</feature>
<evidence type="ECO:0000256" key="2">
    <source>
        <dbReference type="ARBA" id="ARBA00004496"/>
    </source>
</evidence>
<feature type="region of interest" description="Disordered" evidence="15">
    <location>
        <begin position="116"/>
        <end position="141"/>
    </location>
</feature>
<dbReference type="Pfam" id="PF17820">
    <property type="entry name" value="PDZ_6"/>
    <property type="match status" value="1"/>
</dbReference>
<dbReference type="InterPro" id="IPR011009">
    <property type="entry name" value="Kinase-like_dom_sf"/>
</dbReference>
<dbReference type="InterPro" id="IPR000961">
    <property type="entry name" value="AGC-kinase_C"/>
</dbReference>
<feature type="compositionally biased region" description="Low complexity" evidence="15">
    <location>
        <begin position="784"/>
        <end position="795"/>
    </location>
</feature>
<dbReference type="GO" id="GO:0005737">
    <property type="term" value="C:cytoplasm"/>
    <property type="evidence" value="ECO:0007669"/>
    <property type="project" value="UniProtKB-SubCell"/>
</dbReference>
<comment type="catalytic activity">
    <reaction evidence="14">
        <text>L-seryl-[protein] + ATP = O-phospho-L-seryl-[protein] + ADP + H(+)</text>
        <dbReference type="Rhea" id="RHEA:17989"/>
        <dbReference type="Rhea" id="RHEA-COMP:9863"/>
        <dbReference type="Rhea" id="RHEA-COMP:11604"/>
        <dbReference type="ChEBI" id="CHEBI:15378"/>
        <dbReference type="ChEBI" id="CHEBI:29999"/>
        <dbReference type="ChEBI" id="CHEBI:30616"/>
        <dbReference type="ChEBI" id="CHEBI:83421"/>
        <dbReference type="ChEBI" id="CHEBI:456216"/>
        <dbReference type="EC" id="2.7.11.1"/>
    </reaction>
</comment>
<evidence type="ECO:0000256" key="9">
    <source>
        <dbReference type="ARBA" id="ARBA00022741"/>
    </source>
</evidence>
<feature type="region of interest" description="Disordered" evidence="15">
    <location>
        <begin position="784"/>
        <end position="808"/>
    </location>
</feature>
<name>A0A2K6D3W5_MACNE</name>
<feature type="compositionally biased region" description="Gly residues" evidence="15">
    <location>
        <begin position="911"/>
        <end position="920"/>
    </location>
</feature>
<comment type="catalytic activity">
    <reaction evidence="13">
        <text>L-threonyl-[protein] + ATP = O-phospho-L-threonyl-[protein] + ADP + H(+)</text>
        <dbReference type="Rhea" id="RHEA:46608"/>
        <dbReference type="Rhea" id="RHEA-COMP:11060"/>
        <dbReference type="Rhea" id="RHEA-COMP:11605"/>
        <dbReference type="ChEBI" id="CHEBI:15378"/>
        <dbReference type="ChEBI" id="CHEBI:30013"/>
        <dbReference type="ChEBI" id="CHEBI:30616"/>
        <dbReference type="ChEBI" id="CHEBI:61977"/>
        <dbReference type="ChEBI" id="CHEBI:456216"/>
        <dbReference type="EC" id="2.7.11.1"/>
    </reaction>
</comment>
<dbReference type="InterPro" id="IPR041489">
    <property type="entry name" value="PDZ_6"/>
</dbReference>
<reference evidence="19" key="1">
    <citation type="submission" date="2025-08" db="UniProtKB">
        <authorList>
            <consortium name="Ensembl"/>
        </authorList>
    </citation>
    <scope>IDENTIFICATION</scope>
</reference>
<feature type="domain" description="PDZ" evidence="17">
    <location>
        <begin position="978"/>
        <end position="1066"/>
    </location>
</feature>
<keyword evidence="6" id="KW-0723">Serine/threonine-protein kinase</keyword>
<evidence type="ECO:0000256" key="4">
    <source>
        <dbReference type="ARBA" id="ARBA00012513"/>
    </source>
</evidence>
<dbReference type="CDD" id="cd05609">
    <property type="entry name" value="STKc_MAST"/>
    <property type="match status" value="1"/>
</dbReference>
<keyword evidence="11" id="KW-0067">ATP-binding</keyword>
<evidence type="ECO:0000256" key="1">
    <source>
        <dbReference type="ARBA" id="ARBA00001946"/>
    </source>
</evidence>
<feature type="compositionally biased region" description="Polar residues" evidence="15">
    <location>
        <begin position="116"/>
        <end position="127"/>
    </location>
</feature>
<dbReference type="GO" id="GO:0004674">
    <property type="term" value="F:protein serine/threonine kinase activity"/>
    <property type="evidence" value="ECO:0007669"/>
    <property type="project" value="UniProtKB-KW"/>
</dbReference>
<dbReference type="Pfam" id="PF00069">
    <property type="entry name" value="Pkinase"/>
    <property type="match status" value="1"/>
</dbReference>
<dbReference type="GO" id="GO:0035556">
    <property type="term" value="P:intracellular signal transduction"/>
    <property type="evidence" value="ECO:0007669"/>
    <property type="project" value="TreeGrafter"/>
</dbReference>